<evidence type="ECO:0000256" key="6">
    <source>
        <dbReference type="ARBA" id="ARBA00022777"/>
    </source>
</evidence>
<feature type="domain" description="Histidine kinase" evidence="11">
    <location>
        <begin position="276"/>
        <end position="488"/>
    </location>
</feature>
<dbReference type="Gene3D" id="1.10.287.130">
    <property type="match status" value="1"/>
</dbReference>
<dbReference type="Pfam" id="PF00512">
    <property type="entry name" value="HisKA"/>
    <property type="match status" value="1"/>
</dbReference>
<dbReference type="InterPro" id="IPR036890">
    <property type="entry name" value="HATPase_C_sf"/>
</dbReference>
<evidence type="ECO:0000313" key="13">
    <source>
        <dbReference type="Proteomes" id="UP000317078"/>
    </source>
</evidence>
<dbReference type="InterPro" id="IPR003661">
    <property type="entry name" value="HisK_dim/P_dom"/>
</dbReference>
<dbReference type="SUPFAM" id="SSF55785">
    <property type="entry name" value="PYP-like sensor domain (PAS domain)"/>
    <property type="match status" value="1"/>
</dbReference>
<dbReference type="InterPro" id="IPR003594">
    <property type="entry name" value="HATPase_dom"/>
</dbReference>
<feature type="transmembrane region" description="Helical" evidence="10">
    <location>
        <begin position="72"/>
        <end position="94"/>
    </location>
</feature>
<proteinExistence type="predicted"/>
<evidence type="ECO:0000256" key="4">
    <source>
        <dbReference type="ARBA" id="ARBA00022679"/>
    </source>
</evidence>
<dbReference type="PRINTS" id="PR00344">
    <property type="entry name" value="BCTRLSENSOR"/>
</dbReference>
<dbReference type="InterPro" id="IPR005467">
    <property type="entry name" value="His_kinase_dom"/>
</dbReference>
<keyword evidence="4" id="KW-0808">Transferase</keyword>
<dbReference type="SUPFAM" id="SSF47384">
    <property type="entry name" value="Homodimeric domain of signal transducing histidine kinase"/>
    <property type="match status" value="1"/>
</dbReference>
<dbReference type="Pfam" id="PF02518">
    <property type="entry name" value="HATPase_c"/>
    <property type="match status" value="1"/>
</dbReference>
<dbReference type="RefSeq" id="WP_140883170.1">
    <property type="nucleotide sequence ID" value="NZ_RCZP01000009.1"/>
</dbReference>
<dbReference type="GO" id="GO:0000155">
    <property type="term" value="F:phosphorelay sensor kinase activity"/>
    <property type="evidence" value="ECO:0007669"/>
    <property type="project" value="InterPro"/>
</dbReference>
<dbReference type="EMBL" id="RCZP01000009">
    <property type="protein sequence ID" value="TPG57121.1"/>
    <property type="molecule type" value="Genomic_DNA"/>
</dbReference>
<dbReference type="InterPro" id="IPR036097">
    <property type="entry name" value="HisK_dim/P_sf"/>
</dbReference>
<evidence type="ECO:0000256" key="9">
    <source>
        <dbReference type="SAM" id="MobiDB-lite"/>
    </source>
</evidence>
<keyword evidence="10" id="KW-0472">Membrane</keyword>
<keyword evidence="3" id="KW-0597">Phosphoprotein</keyword>
<keyword evidence="13" id="KW-1185">Reference proteome</keyword>
<dbReference type="SUPFAM" id="SSF55874">
    <property type="entry name" value="ATPase domain of HSP90 chaperone/DNA topoisomerase II/histidine kinase"/>
    <property type="match status" value="1"/>
</dbReference>
<evidence type="ECO:0000256" key="2">
    <source>
        <dbReference type="ARBA" id="ARBA00012438"/>
    </source>
</evidence>
<dbReference type="InterPro" id="IPR004358">
    <property type="entry name" value="Sig_transdc_His_kin-like_C"/>
</dbReference>
<gene>
    <name evidence="12" type="ORF">EAH89_11700</name>
</gene>
<dbReference type="PANTHER" id="PTHR43065">
    <property type="entry name" value="SENSOR HISTIDINE KINASE"/>
    <property type="match status" value="1"/>
</dbReference>
<dbReference type="Gene3D" id="3.30.565.10">
    <property type="entry name" value="Histidine kinase-like ATPase, C-terminal domain"/>
    <property type="match status" value="1"/>
</dbReference>
<feature type="transmembrane region" description="Helical" evidence="10">
    <location>
        <begin position="45"/>
        <end position="66"/>
    </location>
</feature>
<comment type="catalytic activity">
    <reaction evidence="1">
        <text>ATP + protein L-histidine = ADP + protein N-phospho-L-histidine.</text>
        <dbReference type="EC" id="2.7.13.3"/>
    </reaction>
</comment>
<keyword evidence="7" id="KW-0067">ATP-binding</keyword>
<dbReference type="GO" id="GO:0005524">
    <property type="term" value="F:ATP binding"/>
    <property type="evidence" value="ECO:0007669"/>
    <property type="project" value="UniProtKB-KW"/>
</dbReference>
<dbReference type="PROSITE" id="PS50109">
    <property type="entry name" value="HIS_KIN"/>
    <property type="match status" value="1"/>
</dbReference>
<keyword evidence="10" id="KW-1133">Transmembrane helix</keyword>
<dbReference type="AlphaFoldDB" id="A0A502G6C7"/>
<evidence type="ECO:0000256" key="3">
    <source>
        <dbReference type="ARBA" id="ARBA00022553"/>
    </source>
</evidence>
<dbReference type="PANTHER" id="PTHR43065:SF10">
    <property type="entry name" value="PEROXIDE STRESS-ACTIVATED HISTIDINE KINASE MAK3"/>
    <property type="match status" value="1"/>
</dbReference>
<evidence type="ECO:0000313" key="12">
    <source>
        <dbReference type="EMBL" id="TPG57121.1"/>
    </source>
</evidence>
<evidence type="ECO:0000256" key="1">
    <source>
        <dbReference type="ARBA" id="ARBA00000085"/>
    </source>
</evidence>
<evidence type="ECO:0000256" key="5">
    <source>
        <dbReference type="ARBA" id="ARBA00022741"/>
    </source>
</evidence>
<evidence type="ECO:0000259" key="11">
    <source>
        <dbReference type="PROSITE" id="PS50109"/>
    </source>
</evidence>
<evidence type="ECO:0000256" key="10">
    <source>
        <dbReference type="SAM" id="Phobius"/>
    </source>
</evidence>
<comment type="caution">
    <text evidence="12">The sequence shown here is derived from an EMBL/GenBank/DDBJ whole genome shotgun (WGS) entry which is preliminary data.</text>
</comment>
<organism evidence="12 13">
    <name type="scientific">Muricoccus nepalensis</name>
    <dbReference type="NCBI Taxonomy" id="1854500"/>
    <lineage>
        <taxon>Bacteria</taxon>
        <taxon>Pseudomonadati</taxon>
        <taxon>Pseudomonadota</taxon>
        <taxon>Alphaproteobacteria</taxon>
        <taxon>Acetobacterales</taxon>
        <taxon>Roseomonadaceae</taxon>
        <taxon>Muricoccus</taxon>
    </lineage>
</organism>
<dbReference type="EC" id="2.7.13.3" evidence="2"/>
<evidence type="ECO:0000256" key="7">
    <source>
        <dbReference type="ARBA" id="ARBA00022840"/>
    </source>
</evidence>
<dbReference type="InterPro" id="IPR035965">
    <property type="entry name" value="PAS-like_dom_sf"/>
</dbReference>
<sequence length="488" mass="51101">MGQVFSRWPSAAPPLAKDPRPGPEDLPAWMLAAPARPWPGKARDLTAAGLLVLAPAALAALGAAAWPGTAAIGLALLAAAAAALAGAMAARTLAALKASEERFASVFERAGISLWREDWSAAGAAVAALRCAGVSDIESHFADHPEELRAILAKVLIKDVNAFTLEETGAPDKSAYVGPLDRLLPPTDQTFVQWLVAFGRGERHFRSEAHIACPDGTEIDTLFTARLPENAAGFSDIVVASLDITEFKRAQARLAAAEVKLARTSRIMAFGAVSASIAHEVNTPLAAITANAQAALRWLKRPAPNVEEAVAALEDVASEAARARDVVARTRSFFGEAAMELVKVDLVRAAREANLFAEAEIRAKGATVHLTAEPGLPPITGDLVQIQQVFVNLLVNAAQAMAGCAGRRDITVGLQRRGEVVCVTVSDTGPGIEPAQRAQVFEPFHSTKPGGMGVGLAICRACIDSHGGDLWVEEAPGGGAAFRFTLPI</sequence>
<keyword evidence="10" id="KW-0812">Transmembrane</keyword>
<feature type="region of interest" description="Disordered" evidence="9">
    <location>
        <begin position="1"/>
        <end position="23"/>
    </location>
</feature>
<dbReference type="Gene3D" id="3.30.450.20">
    <property type="entry name" value="PAS domain"/>
    <property type="match status" value="1"/>
</dbReference>
<evidence type="ECO:0000256" key="8">
    <source>
        <dbReference type="ARBA" id="ARBA00023012"/>
    </source>
</evidence>
<dbReference type="OrthoDB" id="9795133at2"/>
<accession>A0A502G6C7</accession>
<protein>
    <recommendedName>
        <fullName evidence="2">histidine kinase</fullName>
        <ecNumber evidence="2">2.7.13.3</ecNumber>
    </recommendedName>
</protein>
<keyword evidence="6" id="KW-0418">Kinase</keyword>
<dbReference type="Proteomes" id="UP000317078">
    <property type="component" value="Unassembled WGS sequence"/>
</dbReference>
<keyword evidence="5" id="KW-0547">Nucleotide-binding</keyword>
<reference evidence="12 13" key="1">
    <citation type="journal article" date="2019" name="Environ. Microbiol.">
        <title>Species interactions and distinct microbial communities in high Arctic permafrost affected cryosols are associated with the CH4 and CO2 gas fluxes.</title>
        <authorList>
            <person name="Altshuler I."/>
            <person name="Hamel J."/>
            <person name="Turney S."/>
            <person name="Magnuson E."/>
            <person name="Levesque R."/>
            <person name="Greer C."/>
            <person name="Whyte L.G."/>
        </authorList>
    </citation>
    <scope>NUCLEOTIDE SEQUENCE [LARGE SCALE GENOMIC DNA]</scope>
    <source>
        <strain evidence="12 13">S9.3B</strain>
    </source>
</reference>
<dbReference type="SMART" id="SM00388">
    <property type="entry name" value="HisKA"/>
    <property type="match status" value="1"/>
</dbReference>
<keyword evidence="8" id="KW-0902">Two-component regulatory system</keyword>
<name>A0A502G6C7_9PROT</name>
<dbReference type="SMART" id="SM00387">
    <property type="entry name" value="HATPase_c"/>
    <property type="match status" value="1"/>
</dbReference>